<dbReference type="InterPro" id="IPR036191">
    <property type="entry name" value="RRF_sf"/>
</dbReference>
<comment type="similarity">
    <text evidence="1 3">Belongs to the RRF family.</text>
</comment>
<feature type="domain" description="Ribosome recycling factor" evidence="4">
    <location>
        <begin position="27"/>
        <end position="189"/>
    </location>
</feature>
<sequence length="192" mass="22009">MNIVEGSSIKQLEKEIENQMDKHIKHFEKEVSKLRTGRAHPSMVEDIRVSCYGTNMPIKEIASISAQDASLLVIQPWDKSLLDDIIKALSISDLNINPQSDGEIIRLKIPPMSSSRRDELVKSLHQKLEFSKIAIRNTRKDIQNKIREAEKSKDISEDYSKRLQDILQKTTDKFIKLSDDLAIQKEGEIKNL</sequence>
<keyword evidence="3" id="KW-0963">Cytoplasm</keyword>
<dbReference type="GO" id="GO:0006415">
    <property type="term" value="P:translational termination"/>
    <property type="evidence" value="ECO:0007669"/>
    <property type="project" value="UniProtKB-UniRule"/>
</dbReference>
<dbReference type="STRING" id="673862.BABL1_gene_978"/>
<dbReference type="KEGG" id="dpb:BABL1_gene_978"/>
<dbReference type="PATRIC" id="fig|673862.3.peg.173"/>
<dbReference type="Gene3D" id="3.30.1360.40">
    <property type="match status" value="1"/>
</dbReference>
<dbReference type="AlphaFoldDB" id="V6DFF8"/>
<organism evidence="5 6">
    <name type="scientific">Candidatus Babela massiliensis</name>
    <dbReference type="NCBI Taxonomy" id="673862"/>
    <lineage>
        <taxon>Bacteria</taxon>
        <taxon>Candidatus Babelota</taxon>
        <taxon>Candidatus Babeliae</taxon>
        <taxon>Candidatus Babeliales</taxon>
        <taxon>Candidatus Babeliaceae</taxon>
        <taxon>Candidatus Babela</taxon>
    </lineage>
</organism>
<dbReference type="GO" id="GO:0043023">
    <property type="term" value="F:ribosomal large subunit binding"/>
    <property type="evidence" value="ECO:0007669"/>
    <property type="project" value="TreeGrafter"/>
</dbReference>
<dbReference type="Pfam" id="PF01765">
    <property type="entry name" value="RRF"/>
    <property type="match status" value="1"/>
</dbReference>
<accession>V6DFF8</accession>
<protein>
    <recommendedName>
        <fullName evidence="3">Ribosome-recycling factor</fullName>
        <shortName evidence="3">RRF</shortName>
    </recommendedName>
    <alternativeName>
        <fullName evidence="3">Ribosome-releasing factor</fullName>
    </alternativeName>
</protein>
<keyword evidence="2 3" id="KW-0648">Protein biosynthesis</keyword>
<dbReference type="HAMAP" id="MF_00040">
    <property type="entry name" value="RRF"/>
    <property type="match status" value="1"/>
</dbReference>
<dbReference type="HOGENOM" id="CLU_073981_2_0_7"/>
<name>V6DFF8_9BACT</name>
<dbReference type="OrthoDB" id="9804006at2"/>
<dbReference type="PANTHER" id="PTHR20982">
    <property type="entry name" value="RIBOSOME RECYCLING FACTOR"/>
    <property type="match status" value="1"/>
</dbReference>
<evidence type="ECO:0000256" key="3">
    <source>
        <dbReference type="HAMAP-Rule" id="MF_00040"/>
    </source>
</evidence>
<reference evidence="5 6" key="1">
    <citation type="journal article" date="2015" name="Biol. Direct">
        <title>Babela massiliensis, a representative of a widespread bacterial phylum with unusual adaptations to parasitism in amoebae.</title>
        <authorList>
            <person name="Pagnier I."/>
            <person name="Yutin N."/>
            <person name="Croce O."/>
            <person name="Makarova K.S."/>
            <person name="Wolf Y.I."/>
            <person name="Benamar S."/>
            <person name="Raoult D."/>
            <person name="Koonin E.V."/>
            <person name="La Scola B."/>
        </authorList>
    </citation>
    <scope>NUCLEOTIDE SEQUENCE [LARGE SCALE GENOMIC DNA]</scope>
    <source>
        <strain evidence="6">BABL1</strain>
    </source>
</reference>
<evidence type="ECO:0000259" key="4">
    <source>
        <dbReference type="Pfam" id="PF01765"/>
    </source>
</evidence>
<dbReference type="Proteomes" id="UP000018769">
    <property type="component" value="Chromosome I"/>
</dbReference>
<dbReference type="InterPro" id="IPR023584">
    <property type="entry name" value="Ribosome_recyc_fac_dom"/>
</dbReference>
<dbReference type="InterPro" id="IPR002661">
    <property type="entry name" value="Ribosome_recyc_fac"/>
</dbReference>
<dbReference type="FunFam" id="3.30.1360.40:FF:000001">
    <property type="entry name" value="Ribosome-recycling factor"/>
    <property type="match status" value="1"/>
</dbReference>
<dbReference type="GO" id="GO:0005737">
    <property type="term" value="C:cytoplasm"/>
    <property type="evidence" value="ECO:0007669"/>
    <property type="project" value="UniProtKB-SubCell"/>
</dbReference>
<keyword evidence="6" id="KW-1185">Reference proteome</keyword>
<dbReference type="NCBIfam" id="TIGR00496">
    <property type="entry name" value="frr"/>
    <property type="match status" value="1"/>
</dbReference>
<dbReference type="PANTHER" id="PTHR20982:SF3">
    <property type="entry name" value="MITOCHONDRIAL RIBOSOME RECYCLING FACTOR PSEUDO 1"/>
    <property type="match status" value="1"/>
</dbReference>
<dbReference type="EMBL" id="HG793133">
    <property type="protein sequence ID" value="CDK30284.1"/>
    <property type="molecule type" value="Genomic_DNA"/>
</dbReference>
<comment type="subcellular location">
    <subcellularLocation>
        <location evidence="3">Cytoplasm</location>
    </subcellularLocation>
</comment>
<evidence type="ECO:0000256" key="2">
    <source>
        <dbReference type="ARBA" id="ARBA00022917"/>
    </source>
</evidence>
<dbReference type="SUPFAM" id="SSF55194">
    <property type="entry name" value="Ribosome recycling factor, RRF"/>
    <property type="match status" value="1"/>
</dbReference>
<evidence type="ECO:0000313" key="6">
    <source>
        <dbReference type="Proteomes" id="UP000018769"/>
    </source>
</evidence>
<proteinExistence type="inferred from homology"/>
<comment type="function">
    <text evidence="3">Responsible for the release of ribosomes from messenger RNA at the termination of protein biosynthesis. May increase the efficiency of translation by recycling ribosomes from one round of translation to another.</text>
</comment>
<evidence type="ECO:0000256" key="1">
    <source>
        <dbReference type="ARBA" id="ARBA00005912"/>
    </source>
</evidence>
<dbReference type="CDD" id="cd00520">
    <property type="entry name" value="RRF"/>
    <property type="match status" value="1"/>
</dbReference>
<dbReference type="eggNOG" id="COG0233">
    <property type="taxonomic scope" value="Bacteria"/>
</dbReference>
<gene>
    <name evidence="3 5" type="primary">frr</name>
    <name evidence="5" type="ORF">BABL1_gene_978</name>
</gene>
<dbReference type="RefSeq" id="WP_023791207.1">
    <property type="nucleotide sequence ID" value="NC_023003.1"/>
</dbReference>
<dbReference type="Gene3D" id="1.10.132.20">
    <property type="entry name" value="Ribosome-recycling factor"/>
    <property type="match status" value="1"/>
</dbReference>
<evidence type="ECO:0000313" key="5">
    <source>
        <dbReference type="EMBL" id="CDK30284.1"/>
    </source>
</evidence>